<dbReference type="EMBL" id="AP024702">
    <property type="protein sequence ID" value="BCX49874.1"/>
    <property type="molecule type" value="Genomic_DNA"/>
</dbReference>
<dbReference type="InterPro" id="IPR013785">
    <property type="entry name" value="Aldolase_TIM"/>
</dbReference>
<dbReference type="InterPro" id="IPR036112">
    <property type="entry name" value="ComA_synth_sf"/>
</dbReference>
<organism evidence="2 3">
    <name type="scientific">Haloferula helveola</name>
    <dbReference type="NCBI Taxonomy" id="490095"/>
    <lineage>
        <taxon>Bacteria</taxon>
        <taxon>Pseudomonadati</taxon>
        <taxon>Verrucomicrobiota</taxon>
        <taxon>Verrucomicrobiia</taxon>
        <taxon>Verrucomicrobiales</taxon>
        <taxon>Verrucomicrobiaceae</taxon>
        <taxon>Haloferula</taxon>
    </lineage>
</organism>
<dbReference type="PANTHER" id="PTHR48413:SF1">
    <property type="entry name" value="PROTEIN HEAT-STRESS-ASSOCIATED 32"/>
    <property type="match status" value="1"/>
</dbReference>
<dbReference type="InterPro" id="IPR003830">
    <property type="entry name" value="ComA_synth"/>
</dbReference>
<dbReference type="Pfam" id="PF02679">
    <property type="entry name" value="ComA"/>
    <property type="match status" value="1"/>
</dbReference>
<sequence length="251" mass="28056">MIESLQLPSREDKPRTSGLTCIIDSGYPTSYFEDVVRSHHPLIDAVKFGWGTSLVTREIERKIAILRELEVPYLFGGTLLEVAYTRDSVDEFAEFVRKHQCPIVEVSDGTINLSSDEKCELIRRFAGEFTVWSEVGYKDQQRSLDLPPSKWVEYMRKSLDCGASMVLTEARESGTSGICRSDGEVRFGLIEDIIGSEIDLGHVIFEAPNKALQTYFVKRVGANVNLANVAFSDIVGLETLRLGLRSDTLAP</sequence>
<keyword evidence="3" id="KW-1185">Reference proteome</keyword>
<evidence type="ECO:0000256" key="1">
    <source>
        <dbReference type="ARBA" id="ARBA00010424"/>
    </source>
</evidence>
<proteinExistence type="inferred from homology"/>
<reference evidence="2 3" key="1">
    <citation type="submission" date="2021-06" db="EMBL/GenBank/DDBJ databases">
        <title>Complete genome of Haloferula helveola possessing various polysaccharide degrading enzymes.</title>
        <authorList>
            <person name="Takami H."/>
            <person name="Huang C."/>
            <person name="Hamasaki K."/>
        </authorList>
    </citation>
    <scope>NUCLEOTIDE SEQUENCE [LARGE SCALE GENOMIC DNA]</scope>
    <source>
        <strain evidence="2 3">CN-1</strain>
    </source>
</reference>
<evidence type="ECO:0000313" key="2">
    <source>
        <dbReference type="EMBL" id="BCX49874.1"/>
    </source>
</evidence>
<evidence type="ECO:0000313" key="3">
    <source>
        <dbReference type="Proteomes" id="UP001374893"/>
    </source>
</evidence>
<gene>
    <name evidence="2" type="primary">yitD</name>
    <name evidence="2" type="ORF">HAHE_37820</name>
</gene>
<comment type="similarity">
    <text evidence="1">Belongs to the phosphosulfolactate synthase family.</text>
</comment>
<accession>A0ABM7RPD7</accession>
<dbReference type="Proteomes" id="UP001374893">
    <property type="component" value="Chromosome"/>
</dbReference>
<dbReference type="Gene3D" id="3.20.20.70">
    <property type="entry name" value="Aldolase class I"/>
    <property type="match status" value="1"/>
</dbReference>
<name>A0ABM7RPD7_9BACT</name>
<dbReference type="PANTHER" id="PTHR48413">
    <property type="match status" value="1"/>
</dbReference>
<dbReference type="RefSeq" id="WP_338686678.1">
    <property type="nucleotide sequence ID" value="NZ_AP024702.1"/>
</dbReference>
<dbReference type="SUPFAM" id="SSF102110">
    <property type="entry name" value="(2r)-phospho-3-sulfolactate synthase ComA"/>
    <property type="match status" value="1"/>
</dbReference>
<protein>
    <submittedName>
        <fullName evidence="2">Phosphosulfolactate synthase</fullName>
    </submittedName>
</protein>